<dbReference type="EMBL" id="CH473968">
    <property type="protein sequence ID" value="EDL80510.1"/>
    <property type="molecule type" value="Genomic_DNA"/>
</dbReference>
<dbReference type="AlphaFoldDB" id="A6ISF9"/>
<evidence type="ECO:0000313" key="1">
    <source>
        <dbReference type="EMBL" id="EDL80510.1"/>
    </source>
</evidence>
<dbReference type="Proteomes" id="UP000234681">
    <property type="component" value="Chromosome 5"/>
</dbReference>
<sequence length="136" mass="15555">MRVRVYRNYVQNPEKPPSTSPPEKKTRQNSSIYSVSGVRLNINCVIFIHFLSLNSPLIYQFNVSWGFFSTGRGLSPPPTPTPSFDLRRLILSIVAFVRMLLPCKYAVPIPLASFAFFYGTSRPPYLEIVTLLKKRK</sequence>
<organism evidence="1 2">
    <name type="scientific">Rattus norvegicus</name>
    <name type="common">Rat</name>
    <dbReference type="NCBI Taxonomy" id="10116"/>
    <lineage>
        <taxon>Eukaryota</taxon>
        <taxon>Metazoa</taxon>
        <taxon>Chordata</taxon>
        <taxon>Craniata</taxon>
        <taxon>Vertebrata</taxon>
        <taxon>Euteleostomi</taxon>
        <taxon>Mammalia</taxon>
        <taxon>Eutheria</taxon>
        <taxon>Euarchontoglires</taxon>
        <taxon>Glires</taxon>
        <taxon>Rodentia</taxon>
        <taxon>Myomorpha</taxon>
        <taxon>Muroidea</taxon>
        <taxon>Muridae</taxon>
        <taxon>Murinae</taxon>
        <taxon>Rattus</taxon>
    </lineage>
</organism>
<evidence type="ECO:0000313" key="2">
    <source>
        <dbReference type="Proteomes" id="UP000234681"/>
    </source>
</evidence>
<reference evidence="2" key="1">
    <citation type="submission" date="2005-09" db="EMBL/GenBank/DDBJ databases">
        <authorList>
            <person name="Mural R.J."/>
            <person name="Li P.W."/>
            <person name="Adams M.D."/>
            <person name="Amanatides P.G."/>
            <person name="Baden-Tillson H."/>
            <person name="Barnstead M."/>
            <person name="Chin S.H."/>
            <person name="Dew I."/>
            <person name="Evans C.A."/>
            <person name="Ferriera S."/>
            <person name="Flanigan M."/>
            <person name="Fosler C."/>
            <person name="Glodek A."/>
            <person name="Gu Z."/>
            <person name="Holt R.A."/>
            <person name="Jennings D."/>
            <person name="Kraft C.L."/>
            <person name="Lu F."/>
            <person name="Nguyen T."/>
            <person name="Nusskern D.R."/>
            <person name="Pfannkoch C.M."/>
            <person name="Sitter C."/>
            <person name="Sutton G.G."/>
            <person name="Venter J.C."/>
            <person name="Wang Z."/>
            <person name="Woodage T."/>
            <person name="Zheng X.H."/>
            <person name="Zhong F."/>
        </authorList>
    </citation>
    <scope>NUCLEOTIDE SEQUENCE [LARGE SCALE GENOMIC DNA]</scope>
    <source>
        <strain>BN</strain>
        <strain evidence="2">Sprague-Dawley</strain>
    </source>
</reference>
<protein>
    <submittedName>
        <fullName evidence="1">Similar to Cas-associated zinc finger protein (Predicted), isoform CRA_a</fullName>
    </submittedName>
</protein>
<feature type="non-terminal residue" evidence="1">
    <location>
        <position position="136"/>
    </location>
</feature>
<proteinExistence type="predicted"/>
<gene>
    <name evidence="1" type="primary">RGD1306498_predicted</name>
    <name evidence="1" type="ORF">rCG_30915</name>
</gene>
<name>A6ISF9_RAT</name>
<accession>A6ISF9</accession>